<evidence type="ECO:0000256" key="1">
    <source>
        <dbReference type="SAM" id="MobiDB-lite"/>
    </source>
</evidence>
<protein>
    <submittedName>
        <fullName evidence="2">Uncharacterized protein</fullName>
    </submittedName>
</protein>
<keyword evidence="3" id="KW-1185">Reference proteome</keyword>
<gene>
    <name evidence="2" type="ORF">E2C01_100167</name>
</gene>
<reference evidence="2 3" key="1">
    <citation type="submission" date="2019-05" db="EMBL/GenBank/DDBJ databases">
        <title>Another draft genome of Portunus trituberculatus and its Hox gene families provides insights of decapod evolution.</title>
        <authorList>
            <person name="Jeong J.-H."/>
            <person name="Song I."/>
            <person name="Kim S."/>
            <person name="Choi T."/>
            <person name="Kim D."/>
            <person name="Ryu S."/>
            <person name="Kim W."/>
        </authorList>
    </citation>
    <scope>NUCLEOTIDE SEQUENCE [LARGE SCALE GENOMIC DNA]</scope>
    <source>
        <tissue evidence="2">Muscle</tissue>
    </source>
</reference>
<dbReference type="Proteomes" id="UP000324222">
    <property type="component" value="Unassembled WGS sequence"/>
</dbReference>
<proteinExistence type="predicted"/>
<feature type="compositionally biased region" description="Acidic residues" evidence="1">
    <location>
        <begin position="23"/>
        <end position="34"/>
    </location>
</feature>
<evidence type="ECO:0000313" key="3">
    <source>
        <dbReference type="Proteomes" id="UP000324222"/>
    </source>
</evidence>
<dbReference type="EMBL" id="VSRR010141192">
    <property type="protein sequence ID" value="MPD04477.1"/>
    <property type="molecule type" value="Genomic_DNA"/>
</dbReference>
<sequence>MRNKLRSLPFRSKAWPRDGKVEEEAEEEEEEEEDLRLPVWAPRGGWD</sequence>
<evidence type="ECO:0000313" key="2">
    <source>
        <dbReference type="EMBL" id="MPD04477.1"/>
    </source>
</evidence>
<comment type="caution">
    <text evidence="2">The sequence shown here is derived from an EMBL/GenBank/DDBJ whole genome shotgun (WGS) entry which is preliminary data.</text>
</comment>
<name>A0A5B7KCU6_PORTR</name>
<organism evidence="2 3">
    <name type="scientific">Portunus trituberculatus</name>
    <name type="common">Swimming crab</name>
    <name type="synonym">Neptunus trituberculatus</name>
    <dbReference type="NCBI Taxonomy" id="210409"/>
    <lineage>
        <taxon>Eukaryota</taxon>
        <taxon>Metazoa</taxon>
        <taxon>Ecdysozoa</taxon>
        <taxon>Arthropoda</taxon>
        <taxon>Crustacea</taxon>
        <taxon>Multicrustacea</taxon>
        <taxon>Malacostraca</taxon>
        <taxon>Eumalacostraca</taxon>
        <taxon>Eucarida</taxon>
        <taxon>Decapoda</taxon>
        <taxon>Pleocyemata</taxon>
        <taxon>Brachyura</taxon>
        <taxon>Eubrachyura</taxon>
        <taxon>Portunoidea</taxon>
        <taxon>Portunidae</taxon>
        <taxon>Portuninae</taxon>
        <taxon>Portunus</taxon>
    </lineage>
</organism>
<accession>A0A5B7KCU6</accession>
<feature type="region of interest" description="Disordered" evidence="1">
    <location>
        <begin position="15"/>
        <end position="47"/>
    </location>
</feature>
<dbReference type="AlphaFoldDB" id="A0A5B7KCU6"/>